<dbReference type="InterPro" id="IPR013249">
    <property type="entry name" value="RNA_pol_sigma70_r4_t2"/>
</dbReference>
<evidence type="ECO:0000259" key="6">
    <source>
        <dbReference type="Pfam" id="PF04542"/>
    </source>
</evidence>
<proteinExistence type="inferred from homology"/>
<dbReference type="STRING" id="2074.BG845_01939"/>
<keyword evidence="10" id="KW-1185">Reference proteome</keyword>
<dbReference type="SUPFAM" id="SSF88946">
    <property type="entry name" value="Sigma2 domain of RNA polymerase sigma factors"/>
    <property type="match status" value="1"/>
</dbReference>
<evidence type="ECO:0000256" key="1">
    <source>
        <dbReference type="ARBA" id="ARBA00010641"/>
    </source>
</evidence>
<keyword evidence="3" id="KW-0805">Transcription regulation</keyword>
<evidence type="ECO:0000259" key="8">
    <source>
        <dbReference type="Pfam" id="PF12680"/>
    </source>
</evidence>
<gene>
    <name evidence="9" type="primary">sigJ_2</name>
    <name evidence="9" type="ORF">BG845_01939</name>
</gene>
<keyword evidence="4" id="KW-0731">Sigma factor</keyword>
<dbReference type="AlphaFoldDB" id="A0A1Y2N3H2"/>
<evidence type="ECO:0000256" key="5">
    <source>
        <dbReference type="ARBA" id="ARBA00023163"/>
    </source>
</evidence>
<dbReference type="PANTHER" id="PTHR30173">
    <property type="entry name" value="SIGMA 19 FACTOR"/>
    <property type="match status" value="1"/>
</dbReference>
<evidence type="ECO:0000259" key="7">
    <source>
        <dbReference type="Pfam" id="PF08281"/>
    </source>
</evidence>
<dbReference type="Proteomes" id="UP000194360">
    <property type="component" value="Unassembled WGS sequence"/>
</dbReference>
<dbReference type="SUPFAM" id="SSF88659">
    <property type="entry name" value="Sigma3 and sigma4 domains of RNA polymerase sigma factors"/>
    <property type="match status" value="1"/>
</dbReference>
<dbReference type="InterPro" id="IPR052704">
    <property type="entry name" value="ECF_Sigma-70_Domain"/>
</dbReference>
<dbReference type="EMBL" id="MIGB01000008">
    <property type="protein sequence ID" value="OSY41448.1"/>
    <property type="molecule type" value="Genomic_DNA"/>
</dbReference>
<dbReference type="NCBIfam" id="TIGR02937">
    <property type="entry name" value="sigma70-ECF"/>
    <property type="match status" value="1"/>
</dbReference>
<dbReference type="GO" id="GO:0003677">
    <property type="term" value="F:DNA binding"/>
    <property type="evidence" value="ECO:0007669"/>
    <property type="project" value="InterPro"/>
</dbReference>
<feature type="domain" description="RNA polymerase sigma factor 70 region 4 type 2" evidence="7">
    <location>
        <begin position="123"/>
        <end position="169"/>
    </location>
</feature>
<dbReference type="InterPro" id="IPR014284">
    <property type="entry name" value="RNA_pol_sigma-70_dom"/>
</dbReference>
<feature type="domain" description="RNA polymerase sigma-70 region 2" evidence="6">
    <location>
        <begin position="23"/>
        <end position="86"/>
    </location>
</feature>
<dbReference type="Gene3D" id="1.10.10.10">
    <property type="entry name" value="Winged helix-like DNA-binding domain superfamily/Winged helix DNA-binding domain"/>
    <property type="match status" value="1"/>
</dbReference>
<keyword evidence="5" id="KW-0804">Transcription</keyword>
<dbReference type="InterPro" id="IPR007627">
    <property type="entry name" value="RNA_pol_sigma70_r2"/>
</dbReference>
<dbReference type="Pfam" id="PF04542">
    <property type="entry name" value="Sigma70_r2"/>
    <property type="match status" value="1"/>
</dbReference>
<feature type="domain" description="SnoaL-like" evidence="8">
    <location>
        <begin position="188"/>
        <end position="282"/>
    </location>
</feature>
<dbReference type="GO" id="GO:0016987">
    <property type="term" value="F:sigma factor activity"/>
    <property type="evidence" value="ECO:0007669"/>
    <property type="project" value="UniProtKB-KW"/>
</dbReference>
<evidence type="ECO:0000313" key="10">
    <source>
        <dbReference type="Proteomes" id="UP000194360"/>
    </source>
</evidence>
<comment type="caution">
    <text evidence="9">The sequence shown here is derived from an EMBL/GenBank/DDBJ whole genome shotgun (WGS) entry which is preliminary data.</text>
</comment>
<dbReference type="SUPFAM" id="SSF54427">
    <property type="entry name" value="NTF2-like"/>
    <property type="match status" value="1"/>
</dbReference>
<dbReference type="InterPro" id="IPR032710">
    <property type="entry name" value="NTF2-like_dom_sf"/>
</dbReference>
<evidence type="ECO:0000256" key="4">
    <source>
        <dbReference type="ARBA" id="ARBA00023082"/>
    </source>
</evidence>
<sequence length="307" mass="33230">MGMNGAAGSENRATENRATEEFAEHRSLLFTVAYELLGDVGDAEDVVQDTWLKWVKVDHATIENPRAYLARIASRRALERLRSVRRAREDYVGSWLPEPLWPGPDPSETVLERDGIAVGMLVVLETLSPLERTAFVLHDVFGFSHAEIAETLQRSTAAVRQTVHRARGHVQARRPRFPVEDATADAAARQFLSAAADGDVTALLQVMAPDVVLHTDGGGRVPAALHPIRGADKIARLITHVWSGYEGLTAIWTTQGGVPTAALVEGDTARAVVAIECDPAGRVVALYANLNPDKIRHVGPGHGGDAR</sequence>
<dbReference type="Pfam" id="PF12680">
    <property type="entry name" value="SnoaL_2"/>
    <property type="match status" value="1"/>
</dbReference>
<dbReference type="GO" id="GO:0006352">
    <property type="term" value="P:DNA-templated transcription initiation"/>
    <property type="evidence" value="ECO:0007669"/>
    <property type="project" value="InterPro"/>
</dbReference>
<evidence type="ECO:0000313" key="9">
    <source>
        <dbReference type="EMBL" id="OSY41448.1"/>
    </source>
</evidence>
<dbReference type="CDD" id="cd06171">
    <property type="entry name" value="Sigma70_r4"/>
    <property type="match status" value="1"/>
</dbReference>
<dbReference type="Gene3D" id="1.10.1740.10">
    <property type="match status" value="1"/>
</dbReference>
<dbReference type="InterPro" id="IPR013325">
    <property type="entry name" value="RNA_pol_sigma_r2"/>
</dbReference>
<evidence type="ECO:0000256" key="3">
    <source>
        <dbReference type="ARBA" id="ARBA00023015"/>
    </source>
</evidence>
<organism evidence="9 10">
    <name type="scientific">Pseudonocardia autotrophica</name>
    <name type="common">Amycolata autotrophica</name>
    <name type="synonym">Nocardia autotrophica</name>
    <dbReference type="NCBI Taxonomy" id="2074"/>
    <lineage>
        <taxon>Bacteria</taxon>
        <taxon>Bacillati</taxon>
        <taxon>Actinomycetota</taxon>
        <taxon>Actinomycetes</taxon>
        <taxon>Pseudonocardiales</taxon>
        <taxon>Pseudonocardiaceae</taxon>
        <taxon>Pseudonocardia</taxon>
    </lineage>
</organism>
<dbReference type="NCBIfam" id="NF007214">
    <property type="entry name" value="PRK09636.1"/>
    <property type="match status" value="1"/>
</dbReference>
<dbReference type="Pfam" id="PF08281">
    <property type="entry name" value="Sigma70_r4_2"/>
    <property type="match status" value="1"/>
</dbReference>
<evidence type="ECO:0000256" key="2">
    <source>
        <dbReference type="ARBA" id="ARBA00011344"/>
    </source>
</evidence>
<dbReference type="InterPro" id="IPR036388">
    <property type="entry name" value="WH-like_DNA-bd_sf"/>
</dbReference>
<reference evidence="9 10" key="1">
    <citation type="submission" date="2016-09" db="EMBL/GenBank/DDBJ databases">
        <title>Pseudonocardia autotrophica DSM535, a candidate organism with high potential of specific P450 cytochromes.</title>
        <authorList>
            <person name="Grumaz C."/>
            <person name="Vainshtein Y."/>
            <person name="Kirstahler P."/>
            <person name="Sohn K."/>
        </authorList>
    </citation>
    <scope>NUCLEOTIDE SEQUENCE [LARGE SCALE GENOMIC DNA]</scope>
    <source>
        <strain evidence="9 10">DSM 535</strain>
    </source>
</reference>
<comment type="subunit">
    <text evidence="2">Interacts transiently with the RNA polymerase catalytic core formed by RpoA, RpoB, RpoC and RpoZ (2 alpha, 1 beta, 1 beta' and 1 omega subunit) to form the RNA polymerase holoenzyme that can initiate transcription.</text>
</comment>
<protein>
    <submittedName>
        <fullName evidence="9">ECF RNA polymerase sigma factor SigJ</fullName>
    </submittedName>
</protein>
<comment type="similarity">
    <text evidence="1">Belongs to the sigma-70 factor family. ECF subfamily.</text>
</comment>
<dbReference type="PANTHER" id="PTHR30173:SF36">
    <property type="entry name" value="ECF RNA POLYMERASE SIGMA FACTOR SIGJ"/>
    <property type="match status" value="1"/>
</dbReference>
<name>A0A1Y2N3H2_PSEAH</name>
<dbReference type="InterPro" id="IPR037401">
    <property type="entry name" value="SnoaL-like"/>
</dbReference>
<dbReference type="InterPro" id="IPR013324">
    <property type="entry name" value="RNA_pol_sigma_r3/r4-like"/>
</dbReference>
<accession>A0A1Y2N3H2</accession>
<dbReference type="Gene3D" id="3.10.450.50">
    <property type="match status" value="1"/>
</dbReference>